<feature type="compositionally biased region" description="Basic and acidic residues" evidence="3">
    <location>
        <begin position="64"/>
        <end position="73"/>
    </location>
</feature>
<dbReference type="OrthoDB" id="273823at2759"/>
<feature type="repeat" description="NHL" evidence="2">
    <location>
        <begin position="481"/>
        <end position="524"/>
    </location>
</feature>
<feature type="region of interest" description="Disordered" evidence="3">
    <location>
        <begin position="60"/>
        <end position="82"/>
    </location>
</feature>
<sequence>MKVSRRQRGHFLDQQTNHSTQNDAPTNPSIHATIKSERKYRVVQNEESFNNQRNALFNSTNEIYSERSSKKSDTSNGFEQETNSAIVNGKLRTTGLTDYQGMEKRSKNPYHFGKSLRISPPHEIGLTNKRRRNEIHKKRNPHFYLRCYPCPCSCPCVFLGILGLLFLCTAIAAILIGMLIKHPSTTTTISKTTFTSVPTATSATAFTTVSTTVITTAPTTASITVTTTVSMTPTTTVSMTPTTTVSMTPTTTVSMTTITTTITSTTTSVTISVGNWSSTGTVLVGATELNNQWGLIFDSSDTLYIADRLNHRILKLPMNATNATTLAGTYGTSGSTASLLNEPTCVQLDSNGNMYIADRLNNRIQYWAKGASSGTTVAGAGGYGSGNNQLDSPYGISLDTNSNTLYIADFGNDRIMCYLYGSSSGTVVAGNNGQGCGSTQLSRPVGVLFETSTNSLVIVNSECHNIIRWVLGASSWTLIVGSLSGTPGSSATQLNTPEGVVFDPTNNLYVADRYNHRVQFYLAGQTTGKTVVGTTGVSGANTSLLNNPYAVALDSQLNLYVSDRYNNRVLKFARL</sequence>
<dbReference type="InterPro" id="IPR011042">
    <property type="entry name" value="6-blade_b-propeller_TolB-like"/>
</dbReference>
<dbReference type="Proteomes" id="UP000663852">
    <property type="component" value="Unassembled WGS sequence"/>
</dbReference>
<dbReference type="PANTHER" id="PTHR24104:SF25">
    <property type="entry name" value="PROTEIN LIN-41"/>
    <property type="match status" value="1"/>
</dbReference>
<dbReference type="EMBL" id="CAJNOJ010000804">
    <property type="protein sequence ID" value="CAF1524318.1"/>
    <property type="molecule type" value="Genomic_DNA"/>
</dbReference>
<dbReference type="Pfam" id="PF01436">
    <property type="entry name" value="NHL"/>
    <property type="match status" value="2"/>
</dbReference>
<keyword evidence="1" id="KW-0677">Repeat</keyword>
<protein>
    <recommendedName>
        <fullName evidence="7">NHL repeat containing protein</fullName>
    </recommendedName>
</protein>
<dbReference type="SUPFAM" id="SSF101898">
    <property type="entry name" value="NHL repeat"/>
    <property type="match status" value="1"/>
</dbReference>
<feature type="repeat" description="NHL" evidence="2">
    <location>
        <begin position="532"/>
        <end position="575"/>
    </location>
</feature>
<dbReference type="InterPro" id="IPR001258">
    <property type="entry name" value="NHL_repeat"/>
</dbReference>
<keyword evidence="4" id="KW-0472">Membrane</keyword>
<feature type="region of interest" description="Disordered" evidence="3">
    <location>
        <begin position="1"/>
        <end position="29"/>
    </location>
</feature>
<dbReference type="InterPro" id="IPR050952">
    <property type="entry name" value="TRIM-NHL_E3_ligases"/>
</dbReference>
<gene>
    <name evidence="5" type="ORF">EDS130_LOCUS44096</name>
</gene>
<accession>A0A815UUZ4</accession>
<dbReference type="Gene3D" id="2.120.10.30">
    <property type="entry name" value="TolB, C-terminal domain"/>
    <property type="match status" value="2"/>
</dbReference>
<evidence type="ECO:0000256" key="2">
    <source>
        <dbReference type="PROSITE-ProRule" id="PRU00504"/>
    </source>
</evidence>
<name>A0A815UUZ4_ADIRI</name>
<evidence type="ECO:0008006" key="7">
    <source>
        <dbReference type="Google" id="ProtNLM"/>
    </source>
</evidence>
<proteinExistence type="predicted"/>
<evidence type="ECO:0000313" key="5">
    <source>
        <dbReference type="EMBL" id="CAF1524318.1"/>
    </source>
</evidence>
<feature type="transmembrane region" description="Helical" evidence="4">
    <location>
        <begin position="157"/>
        <end position="180"/>
    </location>
</feature>
<evidence type="ECO:0000256" key="4">
    <source>
        <dbReference type="SAM" id="Phobius"/>
    </source>
</evidence>
<dbReference type="PROSITE" id="PS51125">
    <property type="entry name" value="NHL"/>
    <property type="match status" value="3"/>
</dbReference>
<evidence type="ECO:0000313" key="6">
    <source>
        <dbReference type="Proteomes" id="UP000663852"/>
    </source>
</evidence>
<organism evidence="5 6">
    <name type="scientific">Adineta ricciae</name>
    <name type="common">Rotifer</name>
    <dbReference type="NCBI Taxonomy" id="249248"/>
    <lineage>
        <taxon>Eukaryota</taxon>
        <taxon>Metazoa</taxon>
        <taxon>Spiralia</taxon>
        <taxon>Gnathifera</taxon>
        <taxon>Rotifera</taxon>
        <taxon>Eurotatoria</taxon>
        <taxon>Bdelloidea</taxon>
        <taxon>Adinetida</taxon>
        <taxon>Adinetidae</taxon>
        <taxon>Adineta</taxon>
    </lineage>
</organism>
<dbReference type="PANTHER" id="PTHR24104">
    <property type="entry name" value="E3 UBIQUITIN-PROTEIN LIGASE NHLRC1-RELATED"/>
    <property type="match status" value="1"/>
</dbReference>
<feature type="repeat" description="NHL" evidence="2">
    <location>
        <begin position="381"/>
        <end position="421"/>
    </location>
</feature>
<comment type="caution">
    <text evidence="5">The sequence shown here is derived from an EMBL/GenBank/DDBJ whole genome shotgun (WGS) entry which is preliminary data.</text>
</comment>
<dbReference type="GO" id="GO:0008270">
    <property type="term" value="F:zinc ion binding"/>
    <property type="evidence" value="ECO:0007669"/>
    <property type="project" value="UniProtKB-KW"/>
</dbReference>
<dbReference type="CDD" id="cd05819">
    <property type="entry name" value="NHL"/>
    <property type="match status" value="1"/>
</dbReference>
<reference evidence="5" key="1">
    <citation type="submission" date="2021-02" db="EMBL/GenBank/DDBJ databases">
        <authorList>
            <person name="Nowell W R."/>
        </authorList>
    </citation>
    <scope>NUCLEOTIDE SEQUENCE</scope>
</reference>
<evidence type="ECO:0000256" key="1">
    <source>
        <dbReference type="ARBA" id="ARBA00022737"/>
    </source>
</evidence>
<keyword evidence="4" id="KW-1133">Transmembrane helix</keyword>
<feature type="compositionally biased region" description="Polar residues" evidence="3">
    <location>
        <begin position="13"/>
        <end position="29"/>
    </location>
</feature>
<keyword evidence="4" id="KW-0812">Transmembrane</keyword>
<evidence type="ECO:0000256" key="3">
    <source>
        <dbReference type="SAM" id="MobiDB-lite"/>
    </source>
</evidence>
<dbReference type="AlphaFoldDB" id="A0A815UUZ4"/>